<sequence length="502" mass="56175">MNVLNGVGNRCSRCCSGWRRSSGRRCSCLCWRGSSRGRSARHFQFQDQVAGADFVVELDADALDYASGRRWDFHAGLVGFQGDQRLVGGDGVACLDQYFDDLGLARRTDVRDMNVLNGVGNRCSRCCSGWRRSSGRRCSCLCWRGSSRGRSARHFQFQDQVAGADFVVELDADALDYASGRRWDFHAGLVGFQGDQRLVGGDGVACLDQYFDDLGLARRTDVRDMNVLNGVGNRCSRCCSGWRRSSGRRCSCLCWRGSSRGRSARHFQFQDQVAGADFVVELDADALDYASGRRWDFHAGLVGFQGDQRLISLDGVADLDLDLDDLGLARRTDVRHVHLLSRSGSRRGCWRWSSGRSSGRFLFSFCSWRSGSRRGRRSGTFDFQLQQFVAFFQTIAQLHFQALDDTGLRRRHFHARLVRFQRQDALVGFDTVADLYKQFNYFTFTAADVRYANEFAHRISPQQSSGLRFSGLIPNLAMASATTLGSMSPRSANASRAANTTK</sequence>
<evidence type="ECO:0000313" key="1">
    <source>
        <dbReference type="EMBL" id="VVO26179.1"/>
    </source>
</evidence>
<accession>A0A5E7EHK9</accession>
<proteinExistence type="predicted"/>
<organism evidence="1 2">
    <name type="scientific">Pseudomonas fluorescens</name>
    <dbReference type="NCBI Taxonomy" id="294"/>
    <lineage>
        <taxon>Bacteria</taxon>
        <taxon>Pseudomonadati</taxon>
        <taxon>Pseudomonadota</taxon>
        <taxon>Gammaproteobacteria</taxon>
        <taxon>Pseudomonadales</taxon>
        <taxon>Pseudomonadaceae</taxon>
        <taxon>Pseudomonas</taxon>
    </lineage>
</organism>
<reference evidence="1 2" key="1">
    <citation type="submission" date="2019-09" db="EMBL/GenBank/DDBJ databases">
        <authorList>
            <person name="Chandra G."/>
            <person name="Truman W A."/>
        </authorList>
    </citation>
    <scope>NUCLEOTIDE SEQUENCE [LARGE SCALE GENOMIC DNA]</scope>
    <source>
        <strain evidence="1">PS704</strain>
    </source>
</reference>
<gene>
    <name evidence="1" type="ORF">PS704_04625</name>
</gene>
<protein>
    <submittedName>
        <fullName evidence="1">Uncharacterized protein</fullName>
    </submittedName>
</protein>
<evidence type="ECO:0000313" key="2">
    <source>
        <dbReference type="Proteomes" id="UP000326557"/>
    </source>
</evidence>
<dbReference type="AlphaFoldDB" id="A0A5E7EHK9"/>
<dbReference type="EMBL" id="CABVHP010000017">
    <property type="protein sequence ID" value="VVO26179.1"/>
    <property type="molecule type" value="Genomic_DNA"/>
</dbReference>
<dbReference type="Proteomes" id="UP000326557">
    <property type="component" value="Unassembled WGS sequence"/>
</dbReference>
<name>A0A5E7EHK9_PSEFL</name>